<feature type="domain" description="HTH lysR-type" evidence="6">
    <location>
        <begin position="4"/>
        <end position="61"/>
    </location>
</feature>
<dbReference type="PANTHER" id="PTHR30346">
    <property type="entry name" value="TRANSCRIPTIONAL DUAL REGULATOR HCAR-RELATED"/>
    <property type="match status" value="1"/>
</dbReference>
<dbReference type="SUPFAM" id="SSF53850">
    <property type="entry name" value="Periplasmic binding protein-like II"/>
    <property type="match status" value="1"/>
</dbReference>
<dbReference type="PANTHER" id="PTHR30346:SF0">
    <property type="entry name" value="HCA OPERON TRANSCRIPTIONAL ACTIVATOR HCAR"/>
    <property type="match status" value="1"/>
</dbReference>
<evidence type="ECO:0000256" key="4">
    <source>
        <dbReference type="ARBA" id="ARBA00023163"/>
    </source>
</evidence>
<dbReference type="RefSeq" id="WP_204845448.1">
    <property type="nucleotide sequence ID" value="NZ_JAFBCL010000001.1"/>
</dbReference>
<comment type="caution">
    <text evidence="7">The sequence shown here is derived from an EMBL/GenBank/DDBJ whole genome shotgun (WGS) entry which is preliminary data.</text>
</comment>
<evidence type="ECO:0000256" key="2">
    <source>
        <dbReference type="ARBA" id="ARBA00023015"/>
    </source>
</evidence>
<dbReference type="PROSITE" id="PS50931">
    <property type="entry name" value="HTH_LYSR"/>
    <property type="match status" value="1"/>
</dbReference>
<evidence type="ECO:0000313" key="8">
    <source>
        <dbReference type="Proteomes" id="UP001195724"/>
    </source>
</evidence>
<evidence type="ECO:0000256" key="5">
    <source>
        <dbReference type="SAM" id="MobiDB-lite"/>
    </source>
</evidence>
<dbReference type="GO" id="GO:0003677">
    <property type="term" value="F:DNA binding"/>
    <property type="evidence" value="ECO:0007669"/>
    <property type="project" value="UniProtKB-KW"/>
</dbReference>
<evidence type="ECO:0000259" key="6">
    <source>
        <dbReference type="PROSITE" id="PS50931"/>
    </source>
</evidence>
<reference evidence="7 8" key="1">
    <citation type="submission" date="2021-01" db="EMBL/GenBank/DDBJ databases">
        <title>Sequencing the genomes of 1000 actinobacteria strains.</title>
        <authorList>
            <person name="Klenk H.-P."/>
        </authorList>
    </citation>
    <scope>NUCLEOTIDE SEQUENCE [LARGE SCALE GENOMIC DNA]</scope>
    <source>
        <strain evidence="7 8">DSM 44581</strain>
    </source>
</reference>
<dbReference type="PRINTS" id="PR00039">
    <property type="entry name" value="HTHLYSR"/>
</dbReference>
<keyword evidence="4" id="KW-0804">Transcription</keyword>
<keyword evidence="3 7" id="KW-0238">DNA-binding</keyword>
<dbReference type="Proteomes" id="UP001195724">
    <property type="component" value="Unassembled WGS sequence"/>
</dbReference>
<accession>A0ABS2SF52</accession>
<feature type="region of interest" description="Disordered" evidence="5">
    <location>
        <begin position="296"/>
        <end position="341"/>
    </location>
</feature>
<dbReference type="Pfam" id="PF03466">
    <property type="entry name" value="LysR_substrate"/>
    <property type="match status" value="1"/>
</dbReference>
<organism evidence="7 8">
    <name type="scientific">Saccharothrix algeriensis</name>
    <dbReference type="NCBI Taxonomy" id="173560"/>
    <lineage>
        <taxon>Bacteria</taxon>
        <taxon>Bacillati</taxon>
        <taxon>Actinomycetota</taxon>
        <taxon>Actinomycetes</taxon>
        <taxon>Pseudonocardiales</taxon>
        <taxon>Pseudonocardiaceae</taxon>
        <taxon>Saccharothrix</taxon>
    </lineage>
</organism>
<dbReference type="EMBL" id="JAFBCL010000001">
    <property type="protein sequence ID" value="MBM7814858.1"/>
    <property type="molecule type" value="Genomic_DNA"/>
</dbReference>
<dbReference type="CDD" id="cd08414">
    <property type="entry name" value="PBP2_LTTR_aromatics_like"/>
    <property type="match status" value="1"/>
</dbReference>
<evidence type="ECO:0000256" key="1">
    <source>
        <dbReference type="ARBA" id="ARBA00009437"/>
    </source>
</evidence>
<gene>
    <name evidence="7" type="ORF">JOE68_005723</name>
</gene>
<proteinExistence type="inferred from homology"/>
<evidence type="ECO:0000256" key="3">
    <source>
        <dbReference type="ARBA" id="ARBA00023125"/>
    </source>
</evidence>
<dbReference type="Pfam" id="PF00126">
    <property type="entry name" value="HTH_1"/>
    <property type="match status" value="1"/>
</dbReference>
<dbReference type="InterPro" id="IPR036390">
    <property type="entry name" value="WH_DNA-bd_sf"/>
</dbReference>
<feature type="compositionally biased region" description="Low complexity" evidence="5">
    <location>
        <begin position="314"/>
        <end position="330"/>
    </location>
</feature>
<name>A0ABS2SF52_9PSEU</name>
<sequence length="341" mass="35999">MSGLEIRELEAFLALARELHFGRAGQRLHVSQSRVSQLIRALESRVGAPLVERTSRRVRLTPLGEGFLADLDPAYDLLRRAVDDVRAAARGVAASLRVGFQGAVDGHLADALTLFGERRPDCAVELVEIPLADPFGALHRREVDAAVVLLPVREPDLVVGPVFSRNPHTLAVSARHPFSARAAVSAEELAGCAVIGVHATAPGYWRDVHAPTRTPGGRAVPAGPAVHTLQEGLSLVAANRGAMLLCRATAVHHAHRRSVVFVPVTGLPDSELGVVRHRRHPGPQARAFAQAVLDTLPGRSTGQRGGRRAGGAAGARTPAGRGPRPEPGAGQSPPRRAAVQG</sequence>
<dbReference type="InterPro" id="IPR005119">
    <property type="entry name" value="LysR_subst-bd"/>
</dbReference>
<dbReference type="SUPFAM" id="SSF46785">
    <property type="entry name" value="Winged helix' DNA-binding domain"/>
    <property type="match status" value="1"/>
</dbReference>
<protein>
    <submittedName>
        <fullName evidence="7">DNA-binding transcriptional LysR family regulator</fullName>
    </submittedName>
</protein>
<dbReference type="InterPro" id="IPR036388">
    <property type="entry name" value="WH-like_DNA-bd_sf"/>
</dbReference>
<comment type="similarity">
    <text evidence="1">Belongs to the LysR transcriptional regulatory family.</text>
</comment>
<dbReference type="Gene3D" id="3.40.190.10">
    <property type="entry name" value="Periplasmic binding protein-like II"/>
    <property type="match status" value="2"/>
</dbReference>
<evidence type="ECO:0000313" key="7">
    <source>
        <dbReference type="EMBL" id="MBM7814858.1"/>
    </source>
</evidence>
<keyword evidence="8" id="KW-1185">Reference proteome</keyword>
<keyword evidence="2" id="KW-0805">Transcription regulation</keyword>
<dbReference type="Gene3D" id="1.10.10.10">
    <property type="entry name" value="Winged helix-like DNA-binding domain superfamily/Winged helix DNA-binding domain"/>
    <property type="match status" value="1"/>
</dbReference>
<dbReference type="InterPro" id="IPR000847">
    <property type="entry name" value="LysR_HTH_N"/>
</dbReference>